<evidence type="ECO:0000256" key="2">
    <source>
        <dbReference type="SAM" id="MobiDB-lite"/>
    </source>
</evidence>
<evidence type="ECO:0000256" key="1">
    <source>
        <dbReference type="ARBA" id="ARBA00009820"/>
    </source>
</evidence>
<dbReference type="InterPro" id="IPR011042">
    <property type="entry name" value="6-blade_b-propeller_TolB-like"/>
</dbReference>
<sequence>MAGLFWLWGCGSNEVTVQISGGDGQLLRLDANDLKYLHNRLTQSGTYTFSELKSGEYSVSVVAGSYVETRVIQVESLPISGVGHQSVDFSVPAGANTIFERQGTIVYASTPTRARNWDLFAVDVATGDVTRLTETREFEQHPSWSPDGQRILFTMGDVMTNFDVWAMNADGTGRTRLTEHPERDADPTWSPDGSRVVFVSQRDGDVALWIMDADGGNKYKLVQGREPAWSPDGARIAFTSSAFEGNDEIYVIDVDGSTMRQLTFDKRFDWHPAWSPDGSRLAMATERFGGQELMITGGDFTRQVRVTLAENTFEVEPKWSPDGHALAYSGKMTIGDDGELVADKKGRPLGTYDIYLIPSSGFDWDETTERPVRPINLTQTDDRDERSPSWRPF</sequence>
<dbReference type="SUPFAM" id="SSF82171">
    <property type="entry name" value="DPP6 N-terminal domain-like"/>
    <property type="match status" value="1"/>
</dbReference>
<accession>A0A382ERB8</accession>
<dbReference type="PANTHER" id="PTHR36842">
    <property type="entry name" value="PROTEIN TOLB HOMOLOG"/>
    <property type="match status" value="1"/>
</dbReference>
<evidence type="ECO:0000313" key="3">
    <source>
        <dbReference type="EMBL" id="SVB52892.1"/>
    </source>
</evidence>
<dbReference type="EMBL" id="UINC01045754">
    <property type="protein sequence ID" value="SVB52892.1"/>
    <property type="molecule type" value="Genomic_DNA"/>
</dbReference>
<evidence type="ECO:0008006" key="4">
    <source>
        <dbReference type="Google" id="ProtNLM"/>
    </source>
</evidence>
<feature type="region of interest" description="Disordered" evidence="2">
    <location>
        <begin position="372"/>
        <end position="393"/>
    </location>
</feature>
<dbReference type="Pfam" id="PF07676">
    <property type="entry name" value="PD40"/>
    <property type="match status" value="4"/>
</dbReference>
<dbReference type="Gene3D" id="2.120.10.30">
    <property type="entry name" value="TolB, C-terminal domain"/>
    <property type="match status" value="2"/>
</dbReference>
<dbReference type="AlphaFoldDB" id="A0A382ERB8"/>
<gene>
    <name evidence="3" type="ORF">METZ01_LOCUS205746</name>
</gene>
<name>A0A382ERB8_9ZZZZ</name>
<feature type="compositionally biased region" description="Basic and acidic residues" evidence="2">
    <location>
        <begin position="380"/>
        <end position="393"/>
    </location>
</feature>
<proteinExistence type="inferred from homology"/>
<comment type="similarity">
    <text evidence="1">Belongs to the TolB family.</text>
</comment>
<dbReference type="PANTHER" id="PTHR36842:SF1">
    <property type="entry name" value="PROTEIN TOLB"/>
    <property type="match status" value="1"/>
</dbReference>
<organism evidence="3">
    <name type="scientific">marine metagenome</name>
    <dbReference type="NCBI Taxonomy" id="408172"/>
    <lineage>
        <taxon>unclassified sequences</taxon>
        <taxon>metagenomes</taxon>
        <taxon>ecological metagenomes</taxon>
    </lineage>
</organism>
<protein>
    <recommendedName>
        <fullName evidence="4">DUF5050 domain-containing protein</fullName>
    </recommendedName>
</protein>
<reference evidence="3" key="1">
    <citation type="submission" date="2018-05" db="EMBL/GenBank/DDBJ databases">
        <authorList>
            <person name="Lanie J.A."/>
            <person name="Ng W.-L."/>
            <person name="Kazmierczak K.M."/>
            <person name="Andrzejewski T.M."/>
            <person name="Davidsen T.M."/>
            <person name="Wayne K.J."/>
            <person name="Tettelin H."/>
            <person name="Glass J.I."/>
            <person name="Rusch D."/>
            <person name="Podicherti R."/>
            <person name="Tsui H.-C.T."/>
            <person name="Winkler M.E."/>
        </authorList>
    </citation>
    <scope>NUCLEOTIDE SEQUENCE</scope>
</reference>
<dbReference type="InterPro" id="IPR011659">
    <property type="entry name" value="WD40"/>
</dbReference>